<feature type="transmembrane region" description="Helical" evidence="1">
    <location>
        <begin position="205"/>
        <end position="224"/>
    </location>
</feature>
<keyword evidence="1" id="KW-0472">Membrane</keyword>
<dbReference type="AlphaFoldDB" id="A0A858R6D6"/>
<keyword evidence="1" id="KW-1133">Transmembrane helix</keyword>
<evidence type="ECO:0000313" key="3">
    <source>
        <dbReference type="Proteomes" id="UP000501891"/>
    </source>
</evidence>
<dbReference type="EMBL" id="CP051775">
    <property type="protein sequence ID" value="QJE72955.1"/>
    <property type="molecule type" value="Genomic_DNA"/>
</dbReference>
<evidence type="ECO:0000256" key="1">
    <source>
        <dbReference type="SAM" id="Phobius"/>
    </source>
</evidence>
<organism evidence="2 3">
    <name type="scientific">Aerophototrophica crusticola</name>
    <dbReference type="NCBI Taxonomy" id="1709002"/>
    <lineage>
        <taxon>Bacteria</taxon>
        <taxon>Pseudomonadati</taxon>
        <taxon>Pseudomonadota</taxon>
        <taxon>Alphaproteobacteria</taxon>
        <taxon>Rhodospirillales</taxon>
        <taxon>Rhodospirillaceae</taxon>
        <taxon>Aerophototrophica</taxon>
    </lineage>
</organism>
<protein>
    <submittedName>
        <fullName evidence="2">DUF2339 domain-containing protein</fullName>
    </submittedName>
</protein>
<feature type="transmembrane region" description="Helical" evidence="1">
    <location>
        <begin position="99"/>
        <end position="121"/>
    </location>
</feature>
<feature type="transmembrane region" description="Helical" evidence="1">
    <location>
        <begin position="45"/>
        <end position="65"/>
    </location>
</feature>
<proteinExistence type="predicted"/>
<feature type="transmembrane region" description="Helical" evidence="1">
    <location>
        <begin position="74"/>
        <end position="93"/>
    </location>
</feature>
<keyword evidence="1" id="KW-0812">Transmembrane</keyword>
<name>A0A858R6D6_9PROT</name>
<sequence>MGLLLLALAATEPRRWRLSLAAGLLTLVSVGLYQAVPTGPTPGTRLLVAGGFGIAYLALGTLALLRHRRPARAWALLSGLVPLGLAATAYARWEGEVTGWAWLPPLLLLTAALASLALFTLRRGWRPAAEAHAATALAAAALTLVTQLDQAPLTVALSLLAPLAALASRRTGLTWPAWGSNAVAAIVLSRLLLNQDVLDYPVWTPFPWVLWGYGIPALAFWWAARQLSPTARRGPPCRWAASSSPSCCPPWP</sequence>
<reference evidence="2" key="1">
    <citation type="submission" date="2020-04" db="EMBL/GenBank/DDBJ databases">
        <title>A desert anoxygenic phototrophic bacterium fixes CO2 using RubisCO under aerobic conditions.</title>
        <authorList>
            <person name="Tang K."/>
        </authorList>
    </citation>
    <scope>NUCLEOTIDE SEQUENCE [LARGE SCALE GENOMIC DNA]</scope>
    <source>
        <strain evidence="2">MIMtkB3</strain>
    </source>
</reference>
<dbReference type="Proteomes" id="UP000501891">
    <property type="component" value="Chromosome"/>
</dbReference>
<gene>
    <name evidence="2" type="ORF">HHL28_07530</name>
</gene>
<accession>A0A858R6D6</accession>
<dbReference type="KEGG" id="acru:HHL28_07530"/>
<keyword evidence="3" id="KW-1185">Reference proteome</keyword>
<feature type="transmembrane region" description="Helical" evidence="1">
    <location>
        <begin position="175"/>
        <end position="193"/>
    </location>
</feature>
<evidence type="ECO:0000313" key="2">
    <source>
        <dbReference type="EMBL" id="QJE72955.1"/>
    </source>
</evidence>